<dbReference type="GO" id="GO:1990961">
    <property type="term" value="P:xenobiotic detoxification by transmembrane export across the plasma membrane"/>
    <property type="evidence" value="ECO:0007669"/>
    <property type="project" value="InterPro"/>
</dbReference>
<protein>
    <submittedName>
        <fullName evidence="10">Multidrug effflux MFS transporter</fullName>
    </submittedName>
</protein>
<gene>
    <name evidence="10" type="ORF">H9830_06115</name>
</gene>
<dbReference type="InterPro" id="IPR036259">
    <property type="entry name" value="MFS_trans_sf"/>
</dbReference>
<keyword evidence="7 8" id="KW-0472">Membrane</keyword>
<feature type="transmembrane region" description="Helical" evidence="8">
    <location>
        <begin position="76"/>
        <end position="96"/>
    </location>
</feature>
<dbReference type="InterPro" id="IPR011701">
    <property type="entry name" value="MFS"/>
</dbReference>
<keyword evidence="4" id="KW-1003">Cell membrane</keyword>
<evidence type="ECO:0000256" key="1">
    <source>
        <dbReference type="ARBA" id="ARBA00004651"/>
    </source>
</evidence>
<dbReference type="InterPro" id="IPR020846">
    <property type="entry name" value="MFS_dom"/>
</dbReference>
<evidence type="ECO:0000256" key="5">
    <source>
        <dbReference type="ARBA" id="ARBA00022692"/>
    </source>
</evidence>
<feature type="transmembrane region" description="Helical" evidence="8">
    <location>
        <begin position="45"/>
        <end position="64"/>
    </location>
</feature>
<dbReference type="NCBIfam" id="TIGR00710">
    <property type="entry name" value="efflux_Bcr_CflA"/>
    <property type="match status" value="1"/>
</dbReference>
<feature type="transmembrane region" description="Helical" evidence="8">
    <location>
        <begin position="165"/>
        <end position="183"/>
    </location>
</feature>
<evidence type="ECO:0000256" key="4">
    <source>
        <dbReference type="ARBA" id="ARBA00022475"/>
    </source>
</evidence>
<feature type="transmembrane region" description="Helical" evidence="8">
    <location>
        <begin position="137"/>
        <end position="159"/>
    </location>
</feature>
<evidence type="ECO:0000256" key="3">
    <source>
        <dbReference type="ARBA" id="ARBA00022448"/>
    </source>
</evidence>
<proteinExistence type="inferred from homology"/>
<dbReference type="EMBL" id="DXDC01000175">
    <property type="protein sequence ID" value="HIY65837.1"/>
    <property type="molecule type" value="Genomic_DNA"/>
</dbReference>
<keyword evidence="6 8" id="KW-1133">Transmembrane helix</keyword>
<feature type="transmembrane region" description="Helical" evidence="8">
    <location>
        <begin position="369"/>
        <end position="388"/>
    </location>
</feature>
<feature type="transmembrane region" description="Helical" evidence="8">
    <location>
        <begin position="304"/>
        <end position="327"/>
    </location>
</feature>
<evidence type="ECO:0000313" key="11">
    <source>
        <dbReference type="Proteomes" id="UP000824005"/>
    </source>
</evidence>
<keyword evidence="5 8" id="KW-0812">Transmembrane</keyword>
<feature type="transmembrane region" description="Helical" evidence="8">
    <location>
        <begin position="339"/>
        <end position="363"/>
    </location>
</feature>
<dbReference type="AlphaFoldDB" id="A0A9D2C926"/>
<dbReference type="SUPFAM" id="SSF103473">
    <property type="entry name" value="MFS general substrate transporter"/>
    <property type="match status" value="1"/>
</dbReference>
<dbReference type="PROSITE" id="PS50850">
    <property type="entry name" value="MFS"/>
    <property type="match status" value="1"/>
</dbReference>
<keyword evidence="3" id="KW-0813">Transport</keyword>
<feature type="transmembrane region" description="Helical" evidence="8">
    <location>
        <begin position="102"/>
        <end position="125"/>
    </location>
</feature>
<organism evidence="10 11">
    <name type="scientific">Candidatus Agrococcus pullicola</name>
    <dbReference type="NCBI Taxonomy" id="2838429"/>
    <lineage>
        <taxon>Bacteria</taxon>
        <taxon>Bacillati</taxon>
        <taxon>Actinomycetota</taxon>
        <taxon>Actinomycetes</taxon>
        <taxon>Micrococcales</taxon>
        <taxon>Microbacteriaceae</taxon>
        <taxon>Agrococcus</taxon>
    </lineage>
</organism>
<dbReference type="GO" id="GO:0005886">
    <property type="term" value="C:plasma membrane"/>
    <property type="evidence" value="ECO:0007669"/>
    <property type="project" value="UniProtKB-SubCell"/>
</dbReference>
<reference evidence="10" key="2">
    <citation type="submission" date="2021-04" db="EMBL/GenBank/DDBJ databases">
        <authorList>
            <person name="Gilroy R."/>
        </authorList>
    </citation>
    <scope>NUCLEOTIDE SEQUENCE</scope>
    <source>
        <strain evidence="10">ChiGjej1B1-98</strain>
    </source>
</reference>
<dbReference type="Pfam" id="PF07690">
    <property type="entry name" value="MFS_1"/>
    <property type="match status" value="1"/>
</dbReference>
<feature type="transmembrane region" description="Helical" evidence="8">
    <location>
        <begin position="246"/>
        <end position="265"/>
    </location>
</feature>
<dbReference type="PANTHER" id="PTHR23502:SF132">
    <property type="entry name" value="POLYAMINE TRANSPORTER 2-RELATED"/>
    <property type="match status" value="1"/>
</dbReference>
<comment type="caution">
    <text evidence="10">The sequence shown here is derived from an EMBL/GenBank/DDBJ whole genome shotgun (WGS) entry which is preliminary data.</text>
</comment>
<dbReference type="InterPro" id="IPR005829">
    <property type="entry name" value="Sugar_transporter_CS"/>
</dbReference>
<evidence type="ECO:0000256" key="6">
    <source>
        <dbReference type="ARBA" id="ARBA00022989"/>
    </source>
</evidence>
<comment type="subcellular location">
    <subcellularLocation>
        <location evidence="1">Cell membrane</location>
        <topology evidence="1">Multi-pass membrane protein</topology>
    </subcellularLocation>
</comment>
<dbReference type="Gene3D" id="1.20.1720.10">
    <property type="entry name" value="Multidrug resistance protein D"/>
    <property type="match status" value="1"/>
</dbReference>
<evidence type="ECO:0000256" key="8">
    <source>
        <dbReference type="SAM" id="Phobius"/>
    </source>
</evidence>
<dbReference type="CDD" id="cd17320">
    <property type="entry name" value="MFS_MdfA_MDR_like"/>
    <property type="match status" value="1"/>
</dbReference>
<dbReference type="Proteomes" id="UP000824005">
    <property type="component" value="Unassembled WGS sequence"/>
</dbReference>
<name>A0A9D2C926_9MICO</name>
<dbReference type="PANTHER" id="PTHR23502">
    <property type="entry name" value="MAJOR FACILITATOR SUPERFAMILY"/>
    <property type="match status" value="1"/>
</dbReference>
<sequence length="410" mass="42660">MSKGRRVAIILALGLLTGLGPFTIDMYLPAFPQLREEFSVADGQVQLTLAATTLGFAMGQLFVGPLSDRVGRRWPLLGANALHVAASIGVALAPTIEVLSLLRVFQGLGAAGGAVVAMAMIRDLFSGNQLIVALSRLMLVMGAAPVVAPIVGSALLTVINWRGMFVVLAAYGALMIVLQLVVLRETRPRGQGLGTAEPFLRRYQRVLSDRVYVGVLLLALANWGGLFAYLASASLVLQGVYGFSELQFGAVFAVCAIGVVTGSQVSPKISTKWGPQVTLIVSTAYMLVVGTTMFAVSLTHPHVAVLIVLLFVYEFGLGLTTPAIQALGLGRHGRDAGTAASLLGATGMLGAAAIGPIIGLFAVTSAIPMSGAIAICALLAIVVLWTIVRPRSIGPLPDEEPGTGPINVRS</sequence>
<reference evidence="10" key="1">
    <citation type="journal article" date="2021" name="PeerJ">
        <title>Extensive microbial diversity within the chicken gut microbiome revealed by metagenomics and culture.</title>
        <authorList>
            <person name="Gilroy R."/>
            <person name="Ravi A."/>
            <person name="Getino M."/>
            <person name="Pursley I."/>
            <person name="Horton D.L."/>
            <person name="Alikhan N.F."/>
            <person name="Baker D."/>
            <person name="Gharbi K."/>
            <person name="Hall N."/>
            <person name="Watson M."/>
            <person name="Adriaenssens E.M."/>
            <person name="Foster-Nyarko E."/>
            <person name="Jarju S."/>
            <person name="Secka A."/>
            <person name="Antonio M."/>
            <person name="Oren A."/>
            <person name="Chaudhuri R.R."/>
            <person name="La Ragione R."/>
            <person name="Hildebrand F."/>
            <person name="Pallen M.J."/>
        </authorList>
    </citation>
    <scope>NUCLEOTIDE SEQUENCE</scope>
    <source>
        <strain evidence="10">ChiGjej1B1-98</strain>
    </source>
</reference>
<accession>A0A9D2C926</accession>
<feature type="transmembrane region" description="Helical" evidence="8">
    <location>
        <begin position="211"/>
        <end position="231"/>
    </location>
</feature>
<comment type="similarity">
    <text evidence="2">Belongs to the major facilitator superfamily. Bcr/CmlA family.</text>
</comment>
<evidence type="ECO:0000259" key="9">
    <source>
        <dbReference type="PROSITE" id="PS50850"/>
    </source>
</evidence>
<dbReference type="GO" id="GO:0042910">
    <property type="term" value="F:xenobiotic transmembrane transporter activity"/>
    <property type="evidence" value="ECO:0007669"/>
    <property type="project" value="InterPro"/>
</dbReference>
<evidence type="ECO:0000256" key="2">
    <source>
        <dbReference type="ARBA" id="ARBA00006236"/>
    </source>
</evidence>
<feature type="transmembrane region" description="Helical" evidence="8">
    <location>
        <begin position="277"/>
        <end position="298"/>
    </location>
</feature>
<dbReference type="PROSITE" id="PS00216">
    <property type="entry name" value="SUGAR_TRANSPORT_1"/>
    <property type="match status" value="1"/>
</dbReference>
<evidence type="ECO:0000313" key="10">
    <source>
        <dbReference type="EMBL" id="HIY65837.1"/>
    </source>
</evidence>
<feature type="domain" description="Major facilitator superfamily (MFS) profile" evidence="9">
    <location>
        <begin position="6"/>
        <end position="392"/>
    </location>
</feature>
<dbReference type="InterPro" id="IPR004812">
    <property type="entry name" value="Efflux_drug-R_Bcr/CmlA"/>
</dbReference>
<evidence type="ECO:0000256" key="7">
    <source>
        <dbReference type="ARBA" id="ARBA00023136"/>
    </source>
</evidence>